<organism evidence="9 10">
    <name type="scientific">Woeseia oceani</name>
    <dbReference type="NCBI Taxonomy" id="1548547"/>
    <lineage>
        <taxon>Bacteria</taxon>
        <taxon>Pseudomonadati</taxon>
        <taxon>Pseudomonadota</taxon>
        <taxon>Gammaproteobacteria</taxon>
        <taxon>Woeseiales</taxon>
        <taxon>Woeseiaceae</taxon>
        <taxon>Woeseia</taxon>
    </lineage>
</organism>
<evidence type="ECO:0000256" key="6">
    <source>
        <dbReference type="ARBA" id="ARBA00022989"/>
    </source>
</evidence>
<keyword evidence="6 8" id="KW-1133">Transmembrane helix</keyword>
<evidence type="ECO:0000313" key="9">
    <source>
        <dbReference type="EMBL" id="ANO53327.1"/>
    </source>
</evidence>
<accession>A0A193LLG0</accession>
<dbReference type="EMBL" id="CP016268">
    <property type="protein sequence ID" value="ANO53327.1"/>
    <property type="molecule type" value="Genomic_DNA"/>
</dbReference>
<dbReference type="KEGG" id="woc:BA177_16205"/>
<feature type="transmembrane region" description="Helical" evidence="8">
    <location>
        <begin position="308"/>
        <end position="327"/>
    </location>
</feature>
<comment type="function">
    <text evidence="8">Mediates influx of magnesium ions.</text>
</comment>
<dbReference type="PANTHER" id="PTHR46494">
    <property type="entry name" value="CORA FAMILY METAL ION TRANSPORTER (EUROFUNG)"/>
    <property type="match status" value="1"/>
</dbReference>
<dbReference type="GO" id="GO:0000287">
    <property type="term" value="F:magnesium ion binding"/>
    <property type="evidence" value="ECO:0007669"/>
    <property type="project" value="TreeGrafter"/>
</dbReference>
<keyword evidence="8" id="KW-0460">Magnesium</keyword>
<keyword evidence="10" id="KW-1185">Reference proteome</keyword>
<proteinExistence type="inferred from homology"/>
<dbReference type="SUPFAM" id="SSF144083">
    <property type="entry name" value="Magnesium transport protein CorA, transmembrane region"/>
    <property type="match status" value="1"/>
</dbReference>
<dbReference type="RefSeq" id="WP_068619542.1">
    <property type="nucleotide sequence ID" value="NZ_CP016268.1"/>
</dbReference>
<dbReference type="NCBIfam" id="TIGR00383">
    <property type="entry name" value="corA"/>
    <property type="match status" value="1"/>
</dbReference>
<keyword evidence="5 8" id="KW-0812">Transmembrane</keyword>
<keyword evidence="4 8" id="KW-1003">Cell membrane</keyword>
<dbReference type="Pfam" id="PF01544">
    <property type="entry name" value="CorA"/>
    <property type="match status" value="1"/>
</dbReference>
<keyword evidence="3 8" id="KW-0813">Transport</keyword>
<dbReference type="CDD" id="cd12828">
    <property type="entry name" value="TmCorA-like_1"/>
    <property type="match status" value="1"/>
</dbReference>
<evidence type="ECO:0000256" key="1">
    <source>
        <dbReference type="ARBA" id="ARBA00004651"/>
    </source>
</evidence>
<dbReference type="AlphaFoldDB" id="A0A193LLG0"/>
<dbReference type="SUPFAM" id="SSF143865">
    <property type="entry name" value="CorA soluble domain-like"/>
    <property type="match status" value="1"/>
</dbReference>
<protein>
    <recommendedName>
        <fullName evidence="8">Magnesium transport protein CorA</fullName>
    </recommendedName>
</protein>
<keyword evidence="8" id="KW-0406">Ion transport</keyword>
<dbReference type="GO" id="GO:0005886">
    <property type="term" value="C:plasma membrane"/>
    <property type="evidence" value="ECO:0007669"/>
    <property type="project" value="UniProtKB-SubCell"/>
</dbReference>
<dbReference type="GO" id="GO:0015095">
    <property type="term" value="F:magnesium ion transmembrane transporter activity"/>
    <property type="evidence" value="ECO:0007669"/>
    <property type="project" value="UniProtKB-UniRule"/>
</dbReference>
<dbReference type="GO" id="GO:0050897">
    <property type="term" value="F:cobalt ion binding"/>
    <property type="evidence" value="ECO:0007669"/>
    <property type="project" value="TreeGrafter"/>
</dbReference>
<evidence type="ECO:0000256" key="5">
    <source>
        <dbReference type="ARBA" id="ARBA00022692"/>
    </source>
</evidence>
<dbReference type="InterPro" id="IPR045861">
    <property type="entry name" value="CorA_cytoplasmic_dom"/>
</dbReference>
<dbReference type="PANTHER" id="PTHR46494:SF1">
    <property type="entry name" value="CORA FAMILY METAL ION TRANSPORTER (EUROFUNG)"/>
    <property type="match status" value="1"/>
</dbReference>
<feature type="transmembrane region" description="Helical" evidence="8">
    <location>
        <begin position="347"/>
        <end position="366"/>
    </location>
</feature>
<dbReference type="FunFam" id="1.20.58.340:FF:000012">
    <property type="entry name" value="Magnesium transport protein CorA"/>
    <property type="match status" value="1"/>
</dbReference>
<evidence type="ECO:0000256" key="8">
    <source>
        <dbReference type="RuleBase" id="RU362010"/>
    </source>
</evidence>
<dbReference type="Gene3D" id="1.20.58.340">
    <property type="entry name" value="Magnesium transport protein CorA, transmembrane region"/>
    <property type="match status" value="2"/>
</dbReference>
<evidence type="ECO:0000313" key="10">
    <source>
        <dbReference type="Proteomes" id="UP000092695"/>
    </source>
</evidence>
<evidence type="ECO:0000256" key="4">
    <source>
        <dbReference type="ARBA" id="ARBA00022475"/>
    </source>
</evidence>
<gene>
    <name evidence="8" type="primary">corA</name>
    <name evidence="9" type="ORF">BA177_16205</name>
</gene>
<comment type="similarity">
    <text evidence="2 8">Belongs to the CorA metal ion transporter (MIT) (TC 1.A.35) family.</text>
</comment>
<dbReference type="Gene3D" id="3.30.460.20">
    <property type="entry name" value="CorA soluble domain-like"/>
    <property type="match status" value="1"/>
</dbReference>
<dbReference type="Proteomes" id="UP000092695">
    <property type="component" value="Chromosome"/>
</dbReference>
<evidence type="ECO:0000256" key="2">
    <source>
        <dbReference type="ARBA" id="ARBA00009765"/>
    </source>
</evidence>
<reference evidence="9 10" key="1">
    <citation type="submission" date="2016-06" db="EMBL/GenBank/DDBJ databases">
        <title>Complete genome sequence of a deep-branching marine Gamma Proteobacterium Woeseia oceani type strain XK5.</title>
        <authorList>
            <person name="Mu D."/>
            <person name="Du Z."/>
        </authorList>
    </citation>
    <scope>NUCLEOTIDE SEQUENCE [LARGE SCALE GENOMIC DNA]</scope>
    <source>
        <strain evidence="9 10">XK5</strain>
    </source>
</reference>
<dbReference type="InterPro" id="IPR045863">
    <property type="entry name" value="CorA_TM1_TM2"/>
</dbReference>
<keyword evidence="7 8" id="KW-0472">Membrane</keyword>
<dbReference type="InterPro" id="IPR002523">
    <property type="entry name" value="MgTranspt_CorA/ZnTranspt_ZntB"/>
</dbReference>
<dbReference type="InterPro" id="IPR004488">
    <property type="entry name" value="Mg/Co-transport_prot_CorA"/>
</dbReference>
<name>A0A193LLG0_9GAMM</name>
<dbReference type="GO" id="GO:0015087">
    <property type="term" value="F:cobalt ion transmembrane transporter activity"/>
    <property type="evidence" value="ECO:0007669"/>
    <property type="project" value="UniProtKB-UniRule"/>
</dbReference>
<evidence type="ECO:0000256" key="3">
    <source>
        <dbReference type="ARBA" id="ARBA00022448"/>
    </source>
</evidence>
<comment type="subcellular location">
    <subcellularLocation>
        <location evidence="1">Cell membrane</location>
        <topology evidence="1">Multi-pass membrane protein</topology>
    </subcellularLocation>
    <subcellularLocation>
        <location evidence="8">Membrane</location>
        <topology evidence="8">Multi-pass membrane protein</topology>
    </subcellularLocation>
</comment>
<evidence type="ECO:0000256" key="7">
    <source>
        <dbReference type="ARBA" id="ARBA00023136"/>
    </source>
</evidence>
<sequence length="376" mass="42467">MNKSKAAAATLMKRIALRKRRAHRPPPGSPPDQLVPAQESLATLIRMFDFDTNGCLDTKPKRDEMLAVTLNDKRKRWIDIQGLGDVELISEIGKNAGLHPLVVADVLHTHQRPKVDVYDDYLVIVLRMPSLTAGSLSEQITLIVSDHFVLSFQEKHGDCFDPVRARLLAGNGRNRIRSSGADYLAYALLDSLIDSYFPLLEKIGERTEDIEEHVLTTRDPGNMSEIHVLKRELLELRHAIWPLRDAIGVLLRDDTPVIRKSTRVYLRDCADHAFQLLDILEVYREVASGLVDLHLSSISNRMNEVMKVLTVIATVFIPMTFIAGVYGMNFDRTSPFNLPELGWRYGYLFSLGLMAATGILITALLYRRGWIGNKNR</sequence>